<feature type="domain" description="DUF1468" evidence="2">
    <location>
        <begin position="10"/>
        <end position="140"/>
    </location>
</feature>
<feature type="transmembrane region" description="Helical" evidence="1">
    <location>
        <begin position="40"/>
        <end position="58"/>
    </location>
</feature>
<feature type="transmembrane region" description="Helical" evidence="1">
    <location>
        <begin position="92"/>
        <end position="109"/>
    </location>
</feature>
<feature type="transmembrane region" description="Helical" evidence="1">
    <location>
        <begin position="70"/>
        <end position="86"/>
    </location>
</feature>
<evidence type="ECO:0000256" key="1">
    <source>
        <dbReference type="SAM" id="Phobius"/>
    </source>
</evidence>
<dbReference type="EMBL" id="RYFI01000004">
    <property type="protein sequence ID" value="RXF74326.1"/>
    <property type="molecule type" value="Genomic_DNA"/>
</dbReference>
<protein>
    <submittedName>
        <fullName evidence="3">Tripartite tricarboxylate transporter TctB family protein</fullName>
    </submittedName>
</protein>
<keyword evidence="1" id="KW-1133">Transmembrane helix</keyword>
<gene>
    <name evidence="3" type="ORF">EK403_05750</name>
</gene>
<evidence type="ECO:0000259" key="2">
    <source>
        <dbReference type="Pfam" id="PF07331"/>
    </source>
</evidence>
<dbReference type="OrthoDB" id="5186924at2"/>
<name>A0A4Q0MMK8_9HYPH</name>
<organism evidence="3 4">
    <name type="scientific">Hansschlegelia zhihuaiae</name>
    <dbReference type="NCBI Taxonomy" id="405005"/>
    <lineage>
        <taxon>Bacteria</taxon>
        <taxon>Pseudomonadati</taxon>
        <taxon>Pseudomonadota</taxon>
        <taxon>Alphaproteobacteria</taxon>
        <taxon>Hyphomicrobiales</taxon>
        <taxon>Methylopilaceae</taxon>
        <taxon>Hansschlegelia</taxon>
    </lineage>
</organism>
<dbReference type="AlphaFoldDB" id="A0A4Q0MMK8"/>
<dbReference type="Proteomes" id="UP000289708">
    <property type="component" value="Unassembled WGS sequence"/>
</dbReference>
<feature type="transmembrane region" description="Helical" evidence="1">
    <location>
        <begin position="116"/>
        <end position="137"/>
    </location>
</feature>
<proteinExistence type="predicted"/>
<reference evidence="3 4" key="1">
    <citation type="submission" date="2018-12" db="EMBL/GenBank/DDBJ databases">
        <title>bacterium Hansschlegelia zhihuaiae S113.</title>
        <authorList>
            <person name="He J."/>
        </authorList>
    </citation>
    <scope>NUCLEOTIDE SEQUENCE [LARGE SCALE GENOMIC DNA]</scope>
    <source>
        <strain evidence="3 4">S 113</strain>
    </source>
</reference>
<dbReference type="InterPro" id="IPR009936">
    <property type="entry name" value="DUF1468"/>
</dbReference>
<evidence type="ECO:0000313" key="4">
    <source>
        <dbReference type="Proteomes" id="UP000289708"/>
    </source>
</evidence>
<keyword evidence="1" id="KW-0812">Transmembrane</keyword>
<dbReference type="RefSeq" id="WP_128776551.1">
    <property type="nucleotide sequence ID" value="NZ_RYFI01000004.1"/>
</dbReference>
<dbReference type="Pfam" id="PF07331">
    <property type="entry name" value="TctB"/>
    <property type="match status" value="1"/>
</dbReference>
<keyword evidence="4" id="KW-1185">Reference proteome</keyword>
<accession>A0A4Q0MMK8</accession>
<evidence type="ECO:0000313" key="3">
    <source>
        <dbReference type="EMBL" id="RXF74326.1"/>
    </source>
</evidence>
<comment type="caution">
    <text evidence="3">The sequence shown here is derived from an EMBL/GenBank/DDBJ whole genome shotgun (WGS) entry which is preliminary data.</text>
</comment>
<sequence>MQMDTREVACGAIFVVTAALFAYGTVDLPMGSSIRMGPGYFPLMLAAILGVLGFVILLKGFGREQSPIGGIPWRGLLFILAGPIIFGLTVRGLGLAPAIALVAAIATLASSKATPVLIAAIVVGLVAFCVIVFSYGLGLPYALIGPWVAPLVPGV</sequence>
<keyword evidence="1" id="KW-0472">Membrane</keyword>